<keyword evidence="2" id="KW-0813">Transport</keyword>
<dbReference type="Gene3D" id="1.10.3730.20">
    <property type="match status" value="1"/>
</dbReference>
<comment type="caution">
    <text evidence="11">The sequence shown here is derived from an EMBL/GenBank/DDBJ whole genome shotgun (WGS) entry which is preliminary data.</text>
</comment>
<keyword evidence="3" id="KW-1003">Cell membrane</keyword>
<comment type="subcellular location">
    <subcellularLocation>
        <location evidence="1 9">Cell membrane</location>
        <topology evidence="1 9">Multi-pass membrane protein</topology>
    </subcellularLocation>
</comment>
<keyword evidence="12" id="KW-1185">Reference proteome</keyword>
<evidence type="ECO:0000256" key="10">
    <source>
        <dbReference type="SAM" id="Phobius"/>
    </source>
</evidence>
<dbReference type="SUPFAM" id="SSF103481">
    <property type="entry name" value="Multidrug resistance efflux transporter EmrE"/>
    <property type="match status" value="1"/>
</dbReference>
<protein>
    <recommendedName>
        <fullName evidence="8">Guanidinium exporter</fullName>
    </recommendedName>
</protein>
<evidence type="ECO:0000256" key="5">
    <source>
        <dbReference type="ARBA" id="ARBA00022989"/>
    </source>
</evidence>
<dbReference type="InterPro" id="IPR000390">
    <property type="entry name" value="Small_drug/metabolite_transptr"/>
</dbReference>
<name>A0ABV5HRP3_9VIBR</name>
<dbReference type="EMBL" id="JBHMEP010000008">
    <property type="protein sequence ID" value="MFB9136927.1"/>
    <property type="molecule type" value="Genomic_DNA"/>
</dbReference>
<feature type="transmembrane region" description="Helical" evidence="10">
    <location>
        <begin position="84"/>
        <end position="102"/>
    </location>
</feature>
<evidence type="ECO:0000256" key="3">
    <source>
        <dbReference type="ARBA" id="ARBA00022475"/>
    </source>
</evidence>
<proteinExistence type="inferred from homology"/>
<keyword evidence="6 10" id="KW-0472">Membrane</keyword>
<evidence type="ECO:0000256" key="6">
    <source>
        <dbReference type="ARBA" id="ARBA00023136"/>
    </source>
</evidence>
<dbReference type="Proteomes" id="UP001589645">
    <property type="component" value="Unassembled WGS sequence"/>
</dbReference>
<reference evidence="11 12" key="1">
    <citation type="submission" date="2024-09" db="EMBL/GenBank/DDBJ databases">
        <authorList>
            <person name="Sun Q."/>
            <person name="Mori K."/>
        </authorList>
    </citation>
    <scope>NUCLEOTIDE SEQUENCE [LARGE SCALE GENOMIC DNA]</scope>
    <source>
        <strain evidence="11 12">CECT 8064</strain>
    </source>
</reference>
<evidence type="ECO:0000256" key="1">
    <source>
        <dbReference type="ARBA" id="ARBA00004651"/>
    </source>
</evidence>
<keyword evidence="4 9" id="KW-0812">Transmembrane</keyword>
<evidence type="ECO:0000313" key="11">
    <source>
        <dbReference type="EMBL" id="MFB9136927.1"/>
    </source>
</evidence>
<gene>
    <name evidence="11" type="ORF">ACFFUV_18315</name>
</gene>
<dbReference type="Pfam" id="PF00893">
    <property type="entry name" value="Multi_Drug_Res"/>
    <property type="match status" value="1"/>
</dbReference>
<evidence type="ECO:0000256" key="8">
    <source>
        <dbReference type="ARBA" id="ARBA00039168"/>
    </source>
</evidence>
<dbReference type="InterPro" id="IPR045324">
    <property type="entry name" value="Small_multidrug_res"/>
</dbReference>
<evidence type="ECO:0000256" key="9">
    <source>
        <dbReference type="RuleBase" id="RU003942"/>
    </source>
</evidence>
<dbReference type="PANTHER" id="PTHR30561:SF0">
    <property type="entry name" value="GUANIDINIUM EXPORTER"/>
    <property type="match status" value="1"/>
</dbReference>
<evidence type="ECO:0000313" key="12">
    <source>
        <dbReference type="Proteomes" id="UP001589645"/>
    </source>
</evidence>
<accession>A0ABV5HRP3</accession>
<evidence type="ECO:0000256" key="4">
    <source>
        <dbReference type="ARBA" id="ARBA00022692"/>
    </source>
</evidence>
<feature type="transmembrane region" description="Helical" evidence="10">
    <location>
        <begin position="33"/>
        <end position="50"/>
    </location>
</feature>
<dbReference type="PANTHER" id="PTHR30561">
    <property type="entry name" value="SMR FAMILY PROTON-DEPENDENT DRUG EFFLUX TRANSPORTER SUGE"/>
    <property type="match status" value="1"/>
</dbReference>
<organism evidence="11 12">
    <name type="scientific">Vibrio olivae</name>
    <dbReference type="NCBI Taxonomy" id="1243002"/>
    <lineage>
        <taxon>Bacteria</taxon>
        <taxon>Pseudomonadati</taxon>
        <taxon>Pseudomonadota</taxon>
        <taxon>Gammaproteobacteria</taxon>
        <taxon>Vibrionales</taxon>
        <taxon>Vibrionaceae</taxon>
        <taxon>Vibrio</taxon>
    </lineage>
</organism>
<dbReference type="RefSeq" id="WP_390195599.1">
    <property type="nucleotide sequence ID" value="NZ_JBHMEP010000008.1"/>
</dbReference>
<evidence type="ECO:0000256" key="2">
    <source>
        <dbReference type="ARBA" id="ARBA00022448"/>
    </source>
</evidence>
<sequence>MAWFILFLAGLSEIAWAVGLKYTQGFTKPFLSFLTVFFLFLSIGLLGLSMKSLPMSLAYSVWVVIGMLGTVFSGVLLFGDALSVTKLVSILLIVCGVIGLKISS</sequence>
<evidence type="ECO:0000256" key="7">
    <source>
        <dbReference type="ARBA" id="ARBA00038151"/>
    </source>
</evidence>
<comment type="similarity">
    <text evidence="7">Belongs to the drug/metabolite transporter (DMT) superfamily. Small multidrug resistance (SMR) (TC 2.A.7.1) family. Gdx/SugE subfamily.</text>
</comment>
<dbReference type="InterPro" id="IPR037185">
    <property type="entry name" value="EmrE-like"/>
</dbReference>
<keyword evidence="5 10" id="KW-1133">Transmembrane helix</keyword>
<feature type="transmembrane region" description="Helical" evidence="10">
    <location>
        <begin position="57"/>
        <end position="78"/>
    </location>
</feature>